<name>A0A0F9BHJ5_9ZZZZ</name>
<reference evidence="1" key="1">
    <citation type="journal article" date="2015" name="Nature">
        <title>Complex archaea that bridge the gap between prokaryotes and eukaryotes.</title>
        <authorList>
            <person name="Spang A."/>
            <person name="Saw J.H."/>
            <person name="Jorgensen S.L."/>
            <person name="Zaremba-Niedzwiedzka K."/>
            <person name="Martijn J."/>
            <person name="Lind A.E."/>
            <person name="van Eijk R."/>
            <person name="Schleper C."/>
            <person name="Guy L."/>
            <person name="Ettema T.J."/>
        </authorList>
    </citation>
    <scope>NUCLEOTIDE SEQUENCE</scope>
</reference>
<protein>
    <submittedName>
        <fullName evidence="1">Uncharacterized protein</fullName>
    </submittedName>
</protein>
<accession>A0A0F9BHJ5</accession>
<evidence type="ECO:0000313" key="1">
    <source>
        <dbReference type="EMBL" id="KKL21334.1"/>
    </source>
</evidence>
<dbReference type="EMBL" id="LAZR01037773">
    <property type="protein sequence ID" value="KKL21334.1"/>
    <property type="molecule type" value="Genomic_DNA"/>
</dbReference>
<gene>
    <name evidence="1" type="ORF">LCGC14_2446500</name>
</gene>
<proteinExistence type="predicted"/>
<sequence>MTCFRDAVQTLSIKVLFFKGYKDIEVREVPKDNSQYETFKDLLKERIIGLVSWLGITPEELGFVDAPVIVGIAPEFTEVPGFTGNSINSIKPKLTVGV</sequence>
<organism evidence="1">
    <name type="scientific">marine sediment metagenome</name>
    <dbReference type="NCBI Taxonomy" id="412755"/>
    <lineage>
        <taxon>unclassified sequences</taxon>
        <taxon>metagenomes</taxon>
        <taxon>ecological metagenomes</taxon>
    </lineage>
</organism>
<dbReference type="AlphaFoldDB" id="A0A0F9BHJ5"/>
<comment type="caution">
    <text evidence="1">The sequence shown here is derived from an EMBL/GenBank/DDBJ whole genome shotgun (WGS) entry which is preliminary data.</text>
</comment>